<gene>
    <name evidence="3" type="ORF">FCL54_11385</name>
</gene>
<protein>
    <submittedName>
        <fullName evidence="3">DUF2512 family protein</fullName>
    </submittedName>
</protein>
<evidence type="ECO:0000313" key="4">
    <source>
        <dbReference type="Proteomes" id="UP000308230"/>
    </source>
</evidence>
<dbReference type="Pfam" id="PF10710">
    <property type="entry name" value="DUF2512"/>
    <property type="match status" value="1"/>
</dbReference>
<keyword evidence="2" id="KW-1133">Transmembrane helix</keyword>
<keyword evidence="2" id="KW-0472">Membrane</keyword>
<name>A0A5R9F8E8_9BACL</name>
<dbReference type="Proteomes" id="UP000308230">
    <property type="component" value="Unassembled WGS sequence"/>
</dbReference>
<reference evidence="3 4" key="1">
    <citation type="submission" date="2019-04" db="EMBL/GenBank/DDBJ databases">
        <title>Bacillus caeni sp. nov., a bacterium isolated from mangrove sediment.</title>
        <authorList>
            <person name="Huang H."/>
            <person name="Mo K."/>
            <person name="Hu Y."/>
        </authorList>
    </citation>
    <scope>NUCLEOTIDE SEQUENCE [LARGE SCALE GENOMIC DNA]</scope>
    <source>
        <strain evidence="3 4">HB172195</strain>
    </source>
</reference>
<evidence type="ECO:0000313" key="3">
    <source>
        <dbReference type="EMBL" id="TLS37123.1"/>
    </source>
</evidence>
<feature type="compositionally biased region" description="Basic and acidic residues" evidence="1">
    <location>
        <begin position="128"/>
        <end position="141"/>
    </location>
</feature>
<feature type="transmembrane region" description="Helical" evidence="2">
    <location>
        <begin position="72"/>
        <end position="93"/>
    </location>
</feature>
<evidence type="ECO:0000256" key="1">
    <source>
        <dbReference type="SAM" id="MobiDB-lite"/>
    </source>
</evidence>
<sequence>MGEYQTYEEGRTTMEHVRAFLIKFGIITVVLLLVFGLFYGVDFADIVSISLILSIVAYIGDLAIMPRVGNTIATLGDIALSYVMLYVLGGLFIEAAIPLGWASFISAVIIGGGEFFFHRYLQKTVTHDPDKERDTHSEFRDNAPMATEFADEEELNPNVRKED</sequence>
<keyword evidence="4" id="KW-1185">Reference proteome</keyword>
<dbReference type="InterPro" id="IPR019649">
    <property type="entry name" value="DUF2512"/>
</dbReference>
<keyword evidence="2" id="KW-0812">Transmembrane</keyword>
<feature type="transmembrane region" description="Helical" evidence="2">
    <location>
        <begin position="46"/>
        <end position="65"/>
    </location>
</feature>
<proteinExistence type="predicted"/>
<feature type="transmembrane region" description="Helical" evidence="2">
    <location>
        <begin position="20"/>
        <end position="40"/>
    </location>
</feature>
<dbReference type="OrthoDB" id="2111682at2"/>
<feature type="region of interest" description="Disordered" evidence="1">
    <location>
        <begin position="128"/>
        <end position="163"/>
    </location>
</feature>
<dbReference type="AlphaFoldDB" id="A0A5R9F8E8"/>
<comment type="caution">
    <text evidence="3">The sequence shown here is derived from an EMBL/GenBank/DDBJ whole genome shotgun (WGS) entry which is preliminary data.</text>
</comment>
<feature type="transmembrane region" description="Helical" evidence="2">
    <location>
        <begin position="99"/>
        <end position="117"/>
    </location>
</feature>
<dbReference type="EMBL" id="SWLG01000007">
    <property type="protein sequence ID" value="TLS37123.1"/>
    <property type="molecule type" value="Genomic_DNA"/>
</dbReference>
<evidence type="ECO:0000256" key="2">
    <source>
        <dbReference type="SAM" id="Phobius"/>
    </source>
</evidence>
<organism evidence="3 4">
    <name type="scientific">Exobacillus caeni</name>
    <dbReference type="NCBI Taxonomy" id="2574798"/>
    <lineage>
        <taxon>Bacteria</taxon>
        <taxon>Bacillati</taxon>
        <taxon>Bacillota</taxon>
        <taxon>Bacilli</taxon>
        <taxon>Bacillales</taxon>
        <taxon>Guptibacillaceae</taxon>
        <taxon>Exobacillus</taxon>
    </lineage>
</organism>
<accession>A0A5R9F8E8</accession>